<dbReference type="EMBL" id="CP110226">
    <property type="protein sequence ID" value="UZD22308.1"/>
    <property type="molecule type" value="Genomic_DNA"/>
</dbReference>
<evidence type="ECO:0000313" key="1">
    <source>
        <dbReference type="EMBL" id="UZD22308.1"/>
    </source>
</evidence>
<dbReference type="Proteomes" id="UP001163156">
    <property type="component" value="Chromosome"/>
</dbReference>
<name>A0ABY6MF97_9BACT</name>
<dbReference type="Gene3D" id="1.10.600.10">
    <property type="entry name" value="Farnesyl Diphosphate Synthase"/>
    <property type="match status" value="1"/>
</dbReference>
<dbReference type="InterPro" id="IPR008949">
    <property type="entry name" value="Isoprenoid_synthase_dom_sf"/>
</dbReference>
<protein>
    <submittedName>
        <fullName evidence="1">Terpene synthase family protein</fullName>
    </submittedName>
</protein>
<evidence type="ECO:0000313" key="2">
    <source>
        <dbReference type="Proteomes" id="UP001163156"/>
    </source>
</evidence>
<sequence length="298" mass="34289">MKAVFEFPVAMNRHCIALDVEVLRWAWAAGLFESPAELERCRTQKINWFAAYLFPEELPLKLELIMKFFLCLFLLDDLLDIYLDRDMEHYLIHLRSGKASHPVPRLEKLGASLLQFNQEIVQANGVSGLGKQWEQTWQDHLEALQWELRSKRSAVPPVLEAYRRYRPIASGAYLAMGFLRTDNTFLDCSSELLESQLARFICLSNDLASHTKELKIGDFHNEVLILREEIGDIAIGWVQNEIVRLRKSIWMLAEQVGSQSEQCDRWARSLLLQAGGCTAWTAESSRYQVYINGNSATH</sequence>
<keyword evidence="2" id="KW-1185">Reference proteome</keyword>
<dbReference type="SUPFAM" id="SSF48576">
    <property type="entry name" value="Terpenoid synthases"/>
    <property type="match status" value="1"/>
</dbReference>
<dbReference type="RefSeq" id="WP_264808765.1">
    <property type="nucleotide sequence ID" value="NZ_CP110226.1"/>
</dbReference>
<dbReference type="Pfam" id="PF19086">
    <property type="entry name" value="Terpene_syn_C_2"/>
    <property type="match status" value="1"/>
</dbReference>
<accession>A0ABY6MF97</accession>
<gene>
    <name evidence="1" type="ORF">OM944_16805</name>
</gene>
<organism evidence="1 2">
    <name type="scientific">Algoriphagus halophytocola</name>
    <dbReference type="NCBI Taxonomy" id="2991499"/>
    <lineage>
        <taxon>Bacteria</taxon>
        <taxon>Pseudomonadati</taxon>
        <taxon>Bacteroidota</taxon>
        <taxon>Cytophagia</taxon>
        <taxon>Cytophagales</taxon>
        <taxon>Cyclobacteriaceae</taxon>
        <taxon>Algoriphagus</taxon>
    </lineage>
</organism>
<proteinExistence type="predicted"/>
<reference evidence="1" key="1">
    <citation type="submission" date="2022-10" db="EMBL/GenBank/DDBJ databases">
        <title>Algoriphagus sp. a novel bacteria isolate from halophytes salicornia europaea.</title>
        <authorList>
            <person name="Peng Y."/>
            <person name="Jiang L."/>
            <person name="Lee J."/>
        </authorList>
    </citation>
    <scope>NUCLEOTIDE SEQUENCE</scope>
    <source>
        <strain evidence="1">TR-M5</strain>
    </source>
</reference>